<gene>
    <name evidence="4" type="ORF">HPS55_12740</name>
</gene>
<keyword evidence="1 2" id="KW-0732">Signal</keyword>
<evidence type="ECO:0000313" key="5">
    <source>
        <dbReference type="Proteomes" id="UP001193734"/>
    </source>
</evidence>
<feature type="signal peptide" evidence="2">
    <location>
        <begin position="1"/>
        <end position="19"/>
    </location>
</feature>
<dbReference type="InterPro" id="IPR011250">
    <property type="entry name" value="OMP/PagP_B-barrel"/>
</dbReference>
<dbReference type="RefSeq" id="WP_172178437.1">
    <property type="nucleotide sequence ID" value="NZ_CASGIA010000032.1"/>
</dbReference>
<dbReference type="EMBL" id="JABKKE010000029">
    <property type="protein sequence ID" value="NPE15171.1"/>
    <property type="molecule type" value="Genomic_DNA"/>
</dbReference>
<dbReference type="Gene3D" id="2.40.160.20">
    <property type="match status" value="1"/>
</dbReference>
<dbReference type="Pfam" id="PF13505">
    <property type="entry name" value="OMP_b-brl"/>
    <property type="match status" value="1"/>
</dbReference>
<dbReference type="InterPro" id="IPR027385">
    <property type="entry name" value="Beta-barrel_OMP"/>
</dbReference>
<evidence type="ECO:0000256" key="2">
    <source>
        <dbReference type="SAM" id="SignalP"/>
    </source>
</evidence>
<evidence type="ECO:0000313" key="4">
    <source>
        <dbReference type="EMBL" id="NPE15171.1"/>
    </source>
</evidence>
<comment type="caution">
    <text evidence="4">The sequence shown here is derived from an EMBL/GenBank/DDBJ whole genome shotgun (WGS) entry which is preliminary data.</text>
</comment>
<accession>A0ABX2AYG2</accession>
<evidence type="ECO:0000256" key="1">
    <source>
        <dbReference type="ARBA" id="ARBA00022729"/>
    </source>
</evidence>
<dbReference type="SUPFAM" id="SSF56925">
    <property type="entry name" value="OMPA-like"/>
    <property type="match status" value="1"/>
</dbReference>
<evidence type="ECO:0000259" key="3">
    <source>
        <dbReference type="Pfam" id="PF13505"/>
    </source>
</evidence>
<feature type="domain" description="Outer membrane protein beta-barrel" evidence="3">
    <location>
        <begin position="6"/>
        <end position="180"/>
    </location>
</feature>
<dbReference type="GeneID" id="82158636"/>
<name>A0ABX2AYG2_9BACT</name>
<protein>
    <submittedName>
        <fullName evidence="4">Porin family protein</fullName>
    </submittedName>
</protein>
<reference evidence="4 5" key="1">
    <citation type="submission" date="2020-05" db="EMBL/GenBank/DDBJ databases">
        <title>Distinct polysaccharide utilization as determinants for interspecies competition between intestinal Prevotella spp.</title>
        <authorList>
            <person name="Galvez E.J.C."/>
            <person name="Iljazovic A."/>
            <person name="Strowig T."/>
        </authorList>
    </citation>
    <scope>NUCLEOTIDE SEQUENCE [LARGE SCALE GENOMIC DNA]</scope>
    <source>
        <strain evidence="4 5">PROD</strain>
    </source>
</reference>
<organism evidence="4 5">
    <name type="scientific">Xylanibacter rodentium</name>
    <dbReference type="NCBI Taxonomy" id="2736289"/>
    <lineage>
        <taxon>Bacteria</taxon>
        <taxon>Pseudomonadati</taxon>
        <taxon>Bacteroidota</taxon>
        <taxon>Bacteroidia</taxon>
        <taxon>Bacteroidales</taxon>
        <taxon>Prevotellaceae</taxon>
        <taxon>Xylanibacter</taxon>
    </lineage>
</organism>
<dbReference type="Proteomes" id="UP001193734">
    <property type="component" value="Unassembled WGS sequence"/>
</dbReference>
<proteinExistence type="predicted"/>
<keyword evidence="5" id="KW-1185">Reference proteome</keyword>
<feature type="chain" id="PRO_5046639717" evidence="2">
    <location>
        <begin position="20"/>
        <end position="180"/>
    </location>
</feature>
<sequence length="180" mass="19206">MKKLFLAAAMMVASLAASAQVYVGGSLGFQSIKPYDGAETSTTFSIMPEIGYNLDDNWAVGIQLGYTSSNADSDFEKTDFTKAIINLNPYARYTFAKTGIASFFVDGGLTFNFYTADAEGMVWGIGVRPGVKLAVSEKVDVIGKLGYLGYAAANEKAGKGSAFGLNINNTDIEFGVNFNF</sequence>